<evidence type="ECO:0000256" key="2">
    <source>
        <dbReference type="SAM" id="SignalP"/>
    </source>
</evidence>
<evidence type="ECO:0000259" key="4">
    <source>
        <dbReference type="Pfam" id="PF19081"/>
    </source>
</evidence>
<dbReference type="InterPro" id="IPR044023">
    <property type="entry name" value="Ig_7"/>
</dbReference>
<sequence length="708" mass="74349">MKKIYLIFAFMLFLPATIQAQCTPPSLTDVSGPETVCNGTSATLTASTDGTDVAWYTSENGGTAIGTGTTFETPPVTATTSYWAEAQGETVGGTPTSGGGKLAPTGASGTTVVDVTSPWGLSFDASEPFILNSVDVFLTSSTPGDIVMQLKNSNYELIETVTVSAPAGGSGSNPVQFTVPLGFSIPAGTGYKLVAASGPAMIRDFSSGNNFPYPIGSVGSVTAGTINNGTGNSGVYYFFYNWNYTPGTVCVSDRQEVIVDVNTTPAPTVEDFDSCTSATIADLSATGENLAWYNTATGGTALSSDADLTSGTYYVSQTVDGCESARESFTVTITNAAAPAVQNFEFCNEAVISQLSAEGENLSWYDQASGGTALTGDVALTTGTYYVSQTINGCESELSAFTVTINNTPAPAVNDFQFCNAATVADLSATGENLAWYTNETGGTALTDETELTSGIYYVSQTLNNCESTRASFTVSISDIEAPLAENQQLCSGAMISDLSPSGAAYNWYNIDVEGEVLAEETLLTSGTYYVSQTSGECESELTAVVIDINATPALPTGETDQLFEEGETLADLNVTGNNLIWYSDAEGTILLPDTTELVSGMTYYVSQTIDGCTSELLAVNVTSTAGVEEQTFTGFNYYPNPTNGILNISNNNTIKKVEIYSLLGQRVQEQTFNSDNIQLNMSAISQGIYLVKIYSGTAVKTIRISKN</sequence>
<feature type="chain" id="PRO_5046690087" description="T9SS type A sorting domain-containing protein" evidence="2">
    <location>
        <begin position="21"/>
        <end position="708"/>
    </location>
</feature>
<dbReference type="InterPro" id="IPR026444">
    <property type="entry name" value="Secre_tail"/>
</dbReference>
<dbReference type="Pfam" id="PF19081">
    <property type="entry name" value="Ig_7"/>
    <property type="match status" value="4"/>
</dbReference>
<feature type="domain" description="Ig-like" evidence="4">
    <location>
        <begin position="266"/>
        <end position="334"/>
    </location>
</feature>
<feature type="signal peptide" evidence="2">
    <location>
        <begin position="1"/>
        <end position="20"/>
    </location>
</feature>
<reference evidence="6" key="1">
    <citation type="journal article" date="2019" name="Int. J. Syst. Evol. Microbiol.">
        <title>The Global Catalogue of Microorganisms (GCM) 10K type strain sequencing project: providing services to taxonomists for standard genome sequencing and annotation.</title>
        <authorList>
            <consortium name="The Broad Institute Genomics Platform"/>
            <consortium name="The Broad Institute Genome Sequencing Center for Infectious Disease"/>
            <person name="Wu L."/>
            <person name="Ma J."/>
        </authorList>
    </citation>
    <scope>NUCLEOTIDE SEQUENCE [LARGE SCALE GENOMIC DNA]</scope>
    <source>
        <strain evidence="6">CGMCC 1.15461</strain>
    </source>
</reference>
<evidence type="ECO:0000259" key="3">
    <source>
        <dbReference type="Pfam" id="PF18962"/>
    </source>
</evidence>
<dbReference type="NCBIfam" id="TIGR04183">
    <property type="entry name" value="Por_Secre_tail"/>
    <property type="match status" value="1"/>
</dbReference>
<comment type="caution">
    <text evidence="5">The sequence shown here is derived from an EMBL/GenBank/DDBJ whole genome shotgun (WGS) entry which is preliminary data.</text>
</comment>
<evidence type="ECO:0000313" key="6">
    <source>
        <dbReference type="Proteomes" id="UP000615760"/>
    </source>
</evidence>
<feature type="domain" description="Secretion system C-terminal sorting" evidence="3">
    <location>
        <begin position="639"/>
        <end position="700"/>
    </location>
</feature>
<protein>
    <recommendedName>
        <fullName evidence="7">T9SS type A sorting domain-containing protein</fullName>
    </recommendedName>
</protein>
<evidence type="ECO:0000256" key="1">
    <source>
        <dbReference type="ARBA" id="ARBA00022729"/>
    </source>
</evidence>
<accession>A0ABQ1JIE3</accession>
<keyword evidence="6" id="KW-1185">Reference proteome</keyword>
<dbReference type="RefSeq" id="WP_188619651.1">
    <property type="nucleotide sequence ID" value="NZ_BMJE01000001.1"/>
</dbReference>
<organism evidence="5 6">
    <name type="scientific">Flavobacterium suaedae</name>
    <dbReference type="NCBI Taxonomy" id="1767027"/>
    <lineage>
        <taxon>Bacteria</taxon>
        <taxon>Pseudomonadati</taxon>
        <taxon>Bacteroidota</taxon>
        <taxon>Flavobacteriia</taxon>
        <taxon>Flavobacteriales</taxon>
        <taxon>Flavobacteriaceae</taxon>
        <taxon>Flavobacterium</taxon>
    </lineage>
</organism>
<feature type="domain" description="Ig-like" evidence="4">
    <location>
        <begin position="410"/>
        <end position="477"/>
    </location>
</feature>
<proteinExistence type="predicted"/>
<dbReference type="EMBL" id="BMJE01000001">
    <property type="protein sequence ID" value="GGB68030.1"/>
    <property type="molecule type" value="Genomic_DNA"/>
</dbReference>
<evidence type="ECO:0000313" key="5">
    <source>
        <dbReference type="EMBL" id="GGB68030.1"/>
    </source>
</evidence>
<evidence type="ECO:0008006" key="7">
    <source>
        <dbReference type="Google" id="ProtNLM"/>
    </source>
</evidence>
<gene>
    <name evidence="5" type="ORF">GCM10007424_05020</name>
</gene>
<feature type="domain" description="Ig-like" evidence="4">
    <location>
        <begin position="25"/>
        <end position="87"/>
    </location>
</feature>
<name>A0ABQ1JIE3_9FLAO</name>
<dbReference type="Pfam" id="PF18962">
    <property type="entry name" value="Por_Secre_tail"/>
    <property type="match status" value="1"/>
</dbReference>
<feature type="domain" description="Ig-like" evidence="4">
    <location>
        <begin position="338"/>
        <end position="406"/>
    </location>
</feature>
<dbReference type="Proteomes" id="UP000615760">
    <property type="component" value="Unassembled WGS sequence"/>
</dbReference>
<keyword evidence="1 2" id="KW-0732">Signal</keyword>